<dbReference type="SMART" id="SM00487">
    <property type="entry name" value="DEXDc"/>
    <property type="match status" value="1"/>
</dbReference>
<protein>
    <submittedName>
        <fullName evidence="4">Type III restriction enzyme, res subunit</fullName>
    </submittedName>
</protein>
<organism evidence="4 6">
    <name type="scientific">Legionella quateirensis</name>
    <dbReference type="NCBI Taxonomy" id="45072"/>
    <lineage>
        <taxon>Bacteria</taxon>
        <taxon>Pseudomonadati</taxon>
        <taxon>Pseudomonadota</taxon>
        <taxon>Gammaproteobacteria</taxon>
        <taxon>Legionellales</taxon>
        <taxon>Legionellaceae</taxon>
        <taxon>Legionella</taxon>
    </lineage>
</organism>
<evidence type="ECO:0000256" key="1">
    <source>
        <dbReference type="SAM" id="MobiDB-lite"/>
    </source>
</evidence>
<dbReference type="GO" id="GO:0016787">
    <property type="term" value="F:hydrolase activity"/>
    <property type="evidence" value="ECO:0007669"/>
    <property type="project" value="InterPro"/>
</dbReference>
<evidence type="ECO:0000313" key="4">
    <source>
        <dbReference type="EMBL" id="STY17076.1"/>
    </source>
</evidence>
<reference evidence="4 6" key="2">
    <citation type="submission" date="2018-06" db="EMBL/GenBank/DDBJ databases">
        <authorList>
            <consortium name="Pathogen Informatics"/>
            <person name="Doyle S."/>
        </authorList>
    </citation>
    <scope>NUCLEOTIDE SEQUENCE [LARGE SCALE GENOMIC DNA]</scope>
    <source>
        <strain evidence="4 6">NCTC12376</strain>
    </source>
</reference>
<dbReference type="OrthoDB" id="5651785at2"/>
<accession>A0A378KRX4</accession>
<dbReference type="InterPro" id="IPR006935">
    <property type="entry name" value="Helicase/UvrB_N"/>
</dbReference>
<gene>
    <name evidence="3" type="ORF">Lqua_3447</name>
    <name evidence="4" type="ORF">NCTC12376_00870</name>
</gene>
<feature type="domain" description="Helicase ATP-binding" evidence="2">
    <location>
        <begin position="160"/>
        <end position="331"/>
    </location>
</feature>
<dbReference type="InterPro" id="IPR027417">
    <property type="entry name" value="P-loop_NTPase"/>
</dbReference>
<dbReference type="EMBL" id="LNYR01000049">
    <property type="protein sequence ID" value="KTD42469.1"/>
    <property type="molecule type" value="Genomic_DNA"/>
</dbReference>
<evidence type="ECO:0000313" key="6">
    <source>
        <dbReference type="Proteomes" id="UP000254230"/>
    </source>
</evidence>
<proteinExistence type="predicted"/>
<dbReference type="RefSeq" id="WP_058475558.1">
    <property type="nucleotide sequence ID" value="NZ_CAAAIL010000012.1"/>
</dbReference>
<feature type="region of interest" description="Disordered" evidence="1">
    <location>
        <begin position="1972"/>
        <end position="1997"/>
    </location>
</feature>
<dbReference type="Pfam" id="PF04851">
    <property type="entry name" value="ResIII"/>
    <property type="match status" value="1"/>
</dbReference>
<dbReference type="SUPFAM" id="SSF52540">
    <property type="entry name" value="P-loop containing nucleoside triphosphate hydrolases"/>
    <property type="match status" value="1"/>
</dbReference>
<sequence length="1997" mass="227532">MKLNSTDKNKLLSSANEVYLAYAALDFFKSRTFKTDNGKKSIYELCQQAIKDKQYEQIVLLNGVNYKLELKPQKDNTFQVQFSKPLATKSSPVVKKINSYLDQDVLNLLSSQQFILQIPKKSDEPVVSNKINNQIVIGGIGKIELYRTHLVTLHNIIEKIESEEDISNLLVALATGTGKTYVQALWMLILTLSENNGVFAVPDRLAHQFAKDLKRLLPDSFVDSIFVLREKENNPAAEEALKSLKNKETSGTIIIGSSEYLLDKHYHDLENADSEHTFLAFDEQHLIMKAERRRIRLIELSQKKLSMFLTATPNQETYKLSGNKPVAIMSSGQKMEAGQGQFPKLVSFQARNITDRNKLKTYQFWTAEFWNNMFNGLLLRLTNAIQEEQSSAAVSLVDDLLYYHFDKEDESSARWRMQVPVARKMLCIIDDNETLVNFCNSLKDSSYNRRDVYRNGNLVDRSDVANFFHLPDAEGSVIRNDLNDKRREYDASLKPDERQVSILQGEPTLAKQIKNTIFHNLIEYVLTDITGLDEIEHNRLRKLNMNDFQQLVIDRFQPRTAIYYQKKLAKEIDADGARVIGELLAELSSVLQLMINKQFDSRLTENNKDLTNFIDNWPLYNQLIDKIKRNRWEFGRAFENYAEKHLMMGVMQGMNDAETPIAESKPFAGMNRQINRLYDSNGILEKDAKKRKHTSLEILNDTSTESVFDPSYLNISEEVADNYFRLGFVGIYVSNKKTEGFSDRNLHTVINIAEETLSNTNSPDTQIQGIGRNRGLDSTIVPSYIHSLGRSQKTVFNLNNLQKNDYYPELFKAQKEYNNQYIQVLGNKVSQQIIDWVYANLDEDETINPDRLKRQVLKFIALALRDINNKNSHQIKLSRSQLADVVDYAMKGLDKEIAHIKKPYRISVFLRVLSHILNFVAETYYTVIRIPVAFQIFYHSWFGNRTPKADNADPKHPDDVYIKILNRTSFKSIIGNMSTALEFKNWMGKKTQGITKHINKNIVNYLNEDVISTYTTYQKQLLEPLLINMVIDSKKTKVANALSACPQSLNYLHAHLPLLSSLVAKNSKHLEPTVLTFLQQIPGLGDLQTSDIVHYPRKMEQLVSLFNDTPAAILAADSKLQTSFTNQLALFLQNDLAKYLSAFLTYPDVRAVTEVLSQSKNSRAFAKHLMTYFIQKGEELSPELVLGEFSTFFKKQEIRPVDQIIETLQIKIDTLQNQIQGNLFRSLKVEVVDQLTAIVRTQLLPLLVNNYPLEFREELLEKASNEANIKKFLEGHYQEFMALDVQDTGRLADTIFSGLIDDPLPDLINLEDEIESTTDFVQRKFEEIGTKNAGNLVLGKLLAPSSWSLKAEYLYDRPIANILQSDEFLDAISLLLPFDQWKMLKSDMQQNYPALIQVARELIDTQVMDEQAIPSPEEILKLLNKHLKRQYQSSEQAAELATKQFKEVSSKLVNNPLQNISPELQEQFVAIGFSHLLPLMAQFIKADAKKEQFLALKPKSEKLFELMIQNSNDLDGLMTGSDSEIKQKVLHLINQLVPENDKLTEADIQNPVLHAQNSAELLQIDMVKLSLRSLLTSELFLDLLKNSFNPQDYESLMATLSTDEGINALALKIVPYGIESLNKETLVACIKSLNPSLVDIETLDVRLNNFEKFITDVVDNIGVNLNKNKTSTLIMDTMSPVLFHPKFIKVIDNITGFLNEQDLTVIFNAFGRENPAQEAKQFQRFISLIRNQNKSGLIQEFMSMPIDSKEFDFDQLPAKKMLDTVSSLIEEVLDCHCYYNDHDRKGSIGINETPKLVSKISDELAGMQIPDDYSFFSGFSRKGFYIHGITQGLSAGGEISADSNKHIAKILQQVKSHILRPIWWSTNVSQLSHGFIMGCRNLLQSMKSAWYSTVNGVKSALNWVTNSHYFKLTSQNPDSSDFNDTAFDFSKRVNMLDPLATDHVKEKDCPVDVVTHMEDFVAKRPARPGFFGGNLGTQINAPEEPKSPAKSPRPGSV</sequence>
<dbReference type="Proteomes" id="UP000254230">
    <property type="component" value="Unassembled WGS sequence"/>
</dbReference>
<dbReference type="InterPro" id="IPR014001">
    <property type="entry name" value="Helicase_ATP-bd"/>
</dbReference>
<name>A0A378KRX4_9GAMM</name>
<dbReference type="PROSITE" id="PS51192">
    <property type="entry name" value="HELICASE_ATP_BIND_1"/>
    <property type="match status" value="1"/>
</dbReference>
<evidence type="ECO:0000313" key="5">
    <source>
        <dbReference type="Proteomes" id="UP000054639"/>
    </source>
</evidence>
<dbReference type="Gene3D" id="3.40.50.300">
    <property type="entry name" value="P-loop containing nucleotide triphosphate hydrolases"/>
    <property type="match status" value="1"/>
</dbReference>
<dbReference type="GO" id="GO:0005524">
    <property type="term" value="F:ATP binding"/>
    <property type="evidence" value="ECO:0007669"/>
    <property type="project" value="InterPro"/>
</dbReference>
<dbReference type="Proteomes" id="UP000054639">
    <property type="component" value="Unassembled WGS sequence"/>
</dbReference>
<dbReference type="GO" id="GO:0003677">
    <property type="term" value="F:DNA binding"/>
    <property type="evidence" value="ECO:0007669"/>
    <property type="project" value="InterPro"/>
</dbReference>
<evidence type="ECO:0000313" key="3">
    <source>
        <dbReference type="EMBL" id="KTD42469.1"/>
    </source>
</evidence>
<evidence type="ECO:0000259" key="2">
    <source>
        <dbReference type="PROSITE" id="PS51192"/>
    </source>
</evidence>
<reference evidence="3 5" key="1">
    <citation type="submission" date="2015-11" db="EMBL/GenBank/DDBJ databases">
        <title>Genomic analysis of 38 Legionella species identifies large and diverse effector repertoires.</title>
        <authorList>
            <person name="Burstein D."/>
            <person name="Amaro F."/>
            <person name="Zusman T."/>
            <person name="Lifshitz Z."/>
            <person name="Cohen O."/>
            <person name="Gilbert J.A."/>
            <person name="Pupko T."/>
            <person name="Shuman H.A."/>
            <person name="Segal G."/>
        </authorList>
    </citation>
    <scope>NUCLEOTIDE SEQUENCE [LARGE SCALE GENOMIC DNA]</scope>
    <source>
        <strain evidence="3 5">ATCC 49507</strain>
    </source>
</reference>
<keyword evidence="5" id="KW-1185">Reference proteome</keyword>
<dbReference type="EMBL" id="UGOW01000001">
    <property type="protein sequence ID" value="STY17076.1"/>
    <property type="molecule type" value="Genomic_DNA"/>
</dbReference>